<evidence type="ECO:0008006" key="4">
    <source>
        <dbReference type="Google" id="ProtNLM"/>
    </source>
</evidence>
<feature type="chain" id="PRO_5046874152" description="Secreted protein" evidence="1">
    <location>
        <begin position="29"/>
        <end position="149"/>
    </location>
</feature>
<evidence type="ECO:0000256" key="1">
    <source>
        <dbReference type="SAM" id="SignalP"/>
    </source>
</evidence>
<gene>
    <name evidence="2" type="ORF">ACF05T_00690</name>
</gene>
<evidence type="ECO:0000313" key="3">
    <source>
        <dbReference type="Proteomes" id="UP001603013"/>
    </source>
</evidence>
<proteinExistence type="predicted"/>
<dbReference type="RefSeq" id="WP_391932476.1">
    <property type="nucleotide sequence ID" value="NZ_JBIBSM010000001.1"/>
</dbReference>
<accession>A0ABW6Y4U7</accession>
<reference evidence="2 3" key="1">
    <citation type="submission" date="2024-10" db="EMBL/GenBank/DDBJ databases">
        <title>The Natural Products Discovery Center: Release of the First 8490 Sequenced Strains for Exploring Actinobacteria Biosynthetic Diversity.</title>
        <authorList>
            <person name="Kalkreuter E."/>
            <person name="Kautsar S.A."/>
            <person name="Yang D."/>
            <person name="Bader C.D."/>
            <person name="Teijaro C.N."/>
            <person name="Fluegel L."/>
            <person name="Davis C.M."/>
            <person name="Simpson J.R."/>
            <person name="Lauterbach L."/>
            <person name="Steele A.D."/>
            <person name="Gui C."/>
            <person name="Meng S."/>
            <person name="Li G."/>
            <person name="Viehrig K."/>
            <person name="Ye F."/>
            <person name="Su P."/>
            <person name="Kiefer A.F."/>
            <person name="Nichols A."/>
            <person name="Cepeda A.J."/>
            <person name="Yan W."/>
            <person name="Fan B."/>
            <person name="Jiang Y."/>
            <person name="Adhikari A."/>
            <person name="Zheng C.-J."/>
            <person name="Schuster L."/>
            <person name="Cowan T.M."/>
            <person name="Smanski M.J."/>
            <person name="Chevrette M.G."/>
            <person name="De Carvalho L.P.S."/>
            <person name="Shen B."/>
        </authorList>
    </citation>
    <scope>NUCLEOTIDE SEQUENCE [LARGE SCALE GENOMIC DNA]</scope>
    <source>
        <strain evidence="2 3">NPDC015755</strain>
    </source>
</reference>
<organism evidence="2 3">
    <name type="scientific">Streptomyces lateritius</name>
    <dbReference type="NCBI Taxonomy" id="67313"/>
    <lineage>
        <taxon>Bacteria</taxon>
        <taxon>Bacillati</taxon>
        <taxon>Actinomycetota</taxon>
        <taxon>Actinomycetes</taxon>
        <taxon>Kitasatosporales</taxon>
        <taxon>Streptomycetaceae</taxon>
        <taxon>Streptomyces</taxon>
    </lineage>
</organism>
<protein>
    <recommendedName>
        <fullName evidence="4">Secreted protein</fullName>
    </recommendedName>
</protein>
<keyword evidence="3" id="KW-1185">Reference proteome</keyword>
<feature type="signal peptide" evidence="1">
    <location>
        <begin position="1"/>
        <end position="28"/>
    </location>
</feature>
<keyword evidence="1" id="KW-0732">Signal</keyword>
<dbReference type="EMBL" id="JBIBSM010000001">
    <property type="protein sequence ID" value="MFF8274622.1"/>
    <property type="molecule type" value="Genomic_DNA"/>
</dbReference>
<dbReference type="Proteomes" id="UP001603013">
    <property type="component" value="Unassembled WGS sequence"/>
</dbReference>
<name>A0ABW6Y4U7_9ACTN</name>
<comment type="caution">
    <text evidence="2">The sequence shown here is derived from an EMBL/GenBank/DDBJ whole genome shotgun (WGS) entry which is preliminary data.</text>
</comment>
<evidence type="ECO:0000313" key="2">
    <source>
        <dbReference type="EMBL" id="MFF8274622.1"/>
    </source>
</evidence>
<sequence length="149" mass="15954">MRFKHAVAACAAALAALLVPLTATPAAAATPTTSDTVTATDWSYEGRVDIGWRSPTKLDPITIRATDMRTDGYTVGIRLITNGENGRIVWRMRTVPTGQNTATWTTYAAPGGHISYAYFEVCQIKASTGVIWSCGASKVMHAPFDDSSI</sequence>